<keyword evidence="2" id="KW-1185">Reference proteome</keyword>
<protein>
    <submittedName>
        <fullName evidence="1">Uncharacterized protein</fullName>
    </submittedName>
</protein>
<accession>A9B9V1</accession>
<reference evidence="1 2" key="1">
    <citation type="journal article" date="2007" name="PLoS Genet.">
        <title>Patterns and implications of gene gain and loss in the evolution of Prochlorococcus.</title>
        <authorList>
            <person name="Kettler G.C."/>
            <person name="Martiny A.C."/>
            <person name="Huang K."/>
            <person name="Zucker J."/>
            <person name="Coleman M.L."/>
            <person name="Rodrigue S."/>
            <person name="Chen F."/>
            <person name="Lapidus A."/>
            <person name="Ferriera S."/>
            <person name="Johnson J."/>
            <person name="Steglich C."/>
            <person name="Church G.M."/>
            <person name="Richardson P."/>
            <person name="Chisholm S.W."/>
        </authorList>
    </citation>
    <scope>NUCLEOTIDE SEQUENCE [LARGE SCALE GENOMIC DNA]</scope>
    <source>
        <strain evidence="2">MIT 9211</strain>
    </source>
</reference>
<evidence type="ECO:0000313" key="1">
    <source>
        <dbReference type="EMBL" id="ABX08613.1"/>
    </source>
</evidence>
<dbReference type="STRING" id="93059.P9211_06821"/>
<organism evidence="1 2">
    <name type="scientific">Prochlorococcus marinus (strain MIT 9211)</name>
    <dbReference type="NCBI Taxonomy" id="93059"/>
    <lineage>
        <taxon>Bacteria</taxon>
        <taxon>Bacillati</taxon>
        <taxon>Cyanobacteriota</taxon>
        <taxon>Cyanophyceae</taxon>
        <taxon>Synechococcales</taxon>
        <taxon>Prochlorococcaceae</taxon>
        <taxon>Prochlorococcus</taxon>
    </lineage>
</organism>
<dbReference type="EMBL" id="CP000878">
    <property type="protein sequence ID" value="ABX08613.1"/>
    <property type="molecule type" value="Genomic_DNA"/>
</dbReference>
<evidence type="ECO:0000313" key="2">
    <source>
        <dbReference type="Proteomes" id="UP000000788"/>
    </source>
</evidence>
<dbReference type="HOGENOM" id="CLU_2719089_0_0_3"/>
<gene>
    <name evidence="1" type="ordered locus">P9211_06821</name>
</gene>
<proteinExistence type="predicted"/>
<dbReference type="KEGG" id="pmj:P9211_06821"/>
<name>A9B9V1_PROM4</name>
<dbReference type="AlphaFoldDB" id="A9B9V1"/>
<sequence>MWNPKGRYAHISLCLIRSKNKLTLVLKLTNLKEKIALNGRHHSKDLFLINIVINWVNRFSPDCSGGILACNR</sequence>
<dbReference type="Proteomes" id="UP000000788">
    <property type="component" value="Chromosome"/>
</dbReference>